<evidence type="ECO:0000313" key="4">
    <source>
        <dbReference type="Proteomes" id="UP001311232"/>
    </source>
</evidence>
<name>A0AAV9RV40_9TELE</name>
<evidence type="ECO:0000256" key="1">
    <source>
        <dbReference type="PROSITE-ProRule" id="PRU00122"/>
    </source>
</evidence>
<accession>A0AAV9RV40</accession>
<dbReference type="InterPro" id="IPR013320">
    <property type="entry name" value="ConA-like_dom_sf"/>
</dbReference>
<dbReference type="SUPFAM" id="SSF49899">
    <property type="entry name" value="Concanavalin A-like lectins/glucanases"/>
    <property type="match status" value="1"/>
</dbReference>
<dbReference type="EMBL" id="JAHHUM010001298">
    <property type="protein sequence ID" value="KAK5612815.1"/>
    <property type="molecule type" value="Genomic_DNA"/>
</dbReference>
<dbReference type="CDD" id="cd00110">
    <property type="entry name" value="LamG"/>
    <property type="match status" value="1"/>
</dbReference>
<feature type="domain" description="Laminin G" evidence="2">
    <location>
        <begin position="13"/>
        <end position="191"/>
    </location>
</feature>
<dbReference type="InterPro" id="IPR001791">
    <property type="entry name" value="Laminin_G"/>
</dbReference>
<dbReference type="Pfam" id="PF02210">
    <property type="entry name" value="Laminin_G_2"/>
    <property type="match status" value="1"/>
</dbReference>
<dbReference type="PANTHER" id="PTHR15036:SF40">
    <property type="entry name" value="CONTACTIN-ASSOCIATED PROTEIN-LIKE 4"/>
    <property type="match status" value="1"/>
</dbReference>
<reference evidence="3 4" key="1">
    <citation type="submission" date="2021-06" db="EMBL/GenBank/DDBJ databases">
        <authorList>
            <person name="Palmer J.M."/>
        </authorList>
    </citation>
    <scope>NUCLEOTIDE SEQUENCE [LARGE SCALE GENOMIC DNA]</scope>
    <source>
        <strain evidence="3 4">MEX-2019</strain>
        <tissue evidence="3">Muscle</tissue>
    </source>
</reference>
<organism evidence="3 4">
    <name type="scientific">Crenichthys baileyi</name>
    <name type="common">White River springfish</name>
    <dbReference type="NCBI Taxonomy" id="28760"/>
    <lineage>
        <taxon>Eukaryota</taxon>
        <taxon>Metazoa</taxon>
        <taxon>Chordata</taxon>
        <taxon>Craniata</taxon>
        <taxon>Vertebrata</taxon>
        <taxon>Euteleostomi</taxon>
        <taxon>Actinopterygii</taxon>
        <taxon>Neopterygii</taxon>
        <taxon>Teleostei</taxon>
        <taxon>Neoteleostei</taxon>
        <taxon>Acanthomorphata</taxon>
        <taxon>Ovalentaria</taxon>
        <taxon>Atherinomorphae</taxon>
        <taxon>Cyprinodontiformes</taxon>
        <taxon>Goodeidae</taxon>
        <taxon>Crenichthys</taxon>
    </lineage>
</organism>
<comment type="caution">
    <text evidence="3">The sequence shown here is derived from an EMBL/GenBank/DDBJ whole genome shotgun (WGS) entry which is preliminary data.</text>
</comment>
<keyword evidence="4" id="KW-1185">Reference proteome</keyword>
<dbReference type="PROSITE" id="PS50025">
    <property type="entry name" value="LAM_G_DOMAIN"/>
    <property type="match status" value="1"/>
</dbReference>
<gene>
    <name evidence="3" type="ORF">CRENBAI_006224</name>
</gene>
<evidence type="ECO:0000259" key="2">
    <source>
        <dbReference type="PROSITE" id="PS50025"/>
    </source>
</evidence>
<sequence>GNVTFACAETVSVAVTFPGPQSFLQFPWTTLSSSESMSIGFQFRTWNKAGLLLTFDLPQQVGVAWLFLSEARLCLQIQKGGRVLLGLSAGSALSDGQWHSVELNSRQSRLTVSVDKDEGASAQASLSFPVTVESHLFFGGCPAGDSQGCRNHFNAFQGCMRLFSLDNRVMDLIAVQKKLLGNYSNLQIDVCGIIDRTILLMVLLEVMGQKIADGIAPDQ</sequence>
<dbReference type="InterPro" id="IPR050372">
    <property type="entry name" value="Neurexin-related_CASP"/>
</dbReference>
<dbReference type="SMART" id="SM00282">
    <property type="entry name" value="LamG"/>
    <property type="match status" value="1"/>
</dbReference>
<protein>
    <recommendedName>
        <fullName evidence="2">Laminin G domain-containing protein</fullName>
    </recommendedName>
</protein>
<feature type="non-terminal residue" evidence="3">
    <location>
        <position position="1"/>
    </location>
</feature>
<dbReference type="Gene3D" id="2.60.120.200">
    <property type="match status" value="1"/>
</dbReference>
<comment type="caution">
    <text evidence="1">Lacks conserved residue(s) required for the propagation of feature annotation.</text>
</comment>
<dbReference type="Proteomes" id="UP001311232">
    <property type="component" value="Unassembled WGS sequence"/>
</dbReference>
<evidence type="ECO:0000313" key="3">
    <source>
        <dbReference type="EMBL" id="KAK5612815.1"/>
    </source>
</evidence>
<proteinExistence type="predicted"/>
<dbReference type="PANTHER" id="PTHR15036">
    <property type="entry name" value="PIKACHURIN-LIKE PROTEIN"/>
    <property type="match status" value="1"/>
</dbReference>
<dbReference type="AlphaFoldDB" id="A0AAV9RV40"/>